<protein>
    <submittedName>
        <fullName evidence="2">Uncharacterized protein</fullName>
    </submittedName>
</protein>
<organism evidence="2 3">
    <name type="scientific">Pandoravirus salinus</name>
    <dbReference type="NCBI Taxonomy" id="1349410"/>
    <lineage>
        <taxon>Viruses</taxon>
        <taxon>Pandoravirus</taxon>
    </lineage>
</organism>
<evidence type="ECO:0000313" key="2">
    <source>
        <dbReference type="EMBL" id="AGO85475.1"/>
    </source>
</evidence>
<evidence type="ECO:0000256" key="1">
    <source>
        <dbReference type="SAM" id="MobiDB-lite"/>
    </source>
</evidence>
<feature type="compositionally biased region" description="Acidic residues" evidence="1">
    <location>
        <begin position="207"/>
        <end position="224"/>
    </location>
</feature>
<feature type="compositionally biased region" description="Basic and acidic residues" evidence="1">
    <location>
        <begin position="194"/>
        <end position="206"/>
    </location>
</feature>
<keyword evidence="3" id="KW-1185">Reference proteome</keyword>
<feature type="compositionally biased region" description="Basic and acidic residues" evidence="1">
    <location>
        <begin position="92"/>
        <end position="103"/>
    </location>
</feature>
<evidence type="ECO:0000313" key="3">
    <source>
        <dbReference type="Proteomes" id="UP000204584"/>
    </source>
</evidence>
<name>S4W579_9VIRU</name>
<accession>S4W579</accession>
<feature type="compositionally biased region" description="Acidic residues" evidence="1">
    <location>
        <begin position="163"/>
        <end position="183"/>
    </location>
</feature>
<feature type="region of interest" description="Disordered" evidence="1">
    <location>
        <begin position="92"/>
        <end position="244"/>
    </location>
</feature>
<reference evidence="2 3" key="1">
    <citation type="journal article" date="2013" name="Science">
        <title>Pandoraviruses: amoeba viruses with genomes up to 2.5 Mb reaching that of parasitic eukaryotes.</title>
        <authorList>
            <person name="Philippe N."/>
            <person name="Legendre M."/>
            <person name="Doutre G."/>
            <person name="Coute Y."/>
            <person name="Poirot O."/>
            <person name="Lescot M."/>
            <person name="Arslan D."/>
            <person name="Seltzer V."/>
            <person name="Bertaux L."/>
            <person name="Bruley C."/>
            <person name="Garin J."/>
            <person name="Claverie J.M."/>
            <person name="Abergel C."/>
        </authorList>
    </citation>
    <scope>NUCLEOTIDE SEQUENCE [LARGE SCALE GENOMIC DNA]</scope>
</reference>
<gene>
    <name evidence="2" type="ORF">psal_cds_1189</name>
</gene>
<dbReference type="KEGG" id="vg:16607262"/>
<dbReference type="Proteomes" id="UP000204584">
    <property type="component" value="Segment"/>
</dbReference>
<feature type="region of interest" description="Disordered" evidence="1">
    <location>
        <begin position="345"/>
        <end position="364"/>
    </location>
</feature>
<proteinExistence type="predicted"/>
<dbReference type="GeneID" id="16607262"/>
<sequence length="364" mass="40129">MNIGDVVVSRVDATTDRSCGAVVLPCIDADDGTRYFFGPLLVHATGVKRSHSLYRKIRHMAARRIATDAEMAFVRRRRPDVWETVMRERHAQVEQEANKNTRERMRRRRRAAERAASQAKPSSAFVTPPRSPALPRRAHAAPREIVFQCPTDRADNGNNNNNNDDDDNDDFALVIDDEDEDETKDMQAAGARNPNRDAAESVNGKEDDGDAGDDDGDGDYDADGAGDLVPMTPLPRRPRSAHLAGVTATVTADTIYLVEATSRLIEFLGNNVVVAVALDTVDNNDAKRDGRNGPAPVSGRRGVKRPWEDVLADVSAWAAARDAVLVDWARCGVEDTGLGTLPHMRRRHRRKQARPIRALKPFAS</sequence>
<feature type="compositionally biased region" description="Basic residues" evidence="1">
    <location>
        <begin position="345"/>
        <end position="354"/>
    </location>
</feature>
<dbReference type="EMBL" id="KC977571">
    <property type="protein sequence ID" value="AGO85475.1"/>
    <property type="molecule type" value="Genomic_DNA"/>
</dbReference>
<dbReference type="RefSeq" id="YP_008438554.1">
    <property type="nucleotide sequence ID" value="NC_022098.1"/>
</dbReference>